<name>D7E5N5_NOSA0</name>
<dbReference type="EMBL" id="CP002060">
    <property type="protein sequence ID" value="ADI66294.1"/>
    <property type="molecule type" value="Genomic_DNA"/>
</dbReference>
<keyword evidence="2" id="KW-1185">Reference proteome</keyword>
<geneLocation type="plasmid" evidence="1 2">
    <name>pAzo01</name>
</geneLocation>
<dbReference type="Proteomes" id="UP000001511">
    <property type="component" value="Plasmid pAzo01"/>
</dbReference>
<keyword evidence="1" id="KW-0614">Plasmid</keyword>
<evidence type="ECO:0000313" key="2">
    <source>
        <dbReference type="Proteomes" id="UP000001511"/>
    </source>
</evidence>
<dbReference type="HOGENOM" id="CLU_143366_0_0_3"/>
<proteinExistence type="predicted"/>
<sequence length="106" mass="11942">MSKIGTQEIMDTDVETNDNDADFTTLFTDANIVNIASEKEHEFDFYSNTIILDIKNIPANTNELRQVLITPGIKVEAPVMQVSTLNEVERYPVITEVLTKLKTILP</sequence>
<evidence type="ECO:0000313" key="1">
    <source>
        <dbReference type="EMBL" id="ADI66294.1"/>
    </source>
</evidence>
<reference evidence="1 2" key="1">
    <citation type="journal article" date="2010" name="PLoS ONE">
        <title>Genome erosion in a nitrogen-fixing vertically transmitted endosymbiotic multicellular cyanobacterium.</title>
        <authorList>
            <person name="Ran L."/>
            <person name="Larsson J."/>
            <person name="Vigil-Stenman T."/>
            <person name="Nylander J.A."/>
            <person name="Ininbergs K."/>
            <person name="Zheng W.W."/>
            <person name="Lapidus A."/>
            <person name="Lowry S."/>
            <person name="Haselkorn R."/>
            <person name="Bergman B."/>
        </authorList>
    </citation>
    <scope>NUCLEOTIDE SEQUENCE [LARGE SCALE GENOMIC DNA]</scope>
    <source>
        <strain evidence="2">0708</strain>
        <plasmid evidence="2">Plasmid pAzo01</plasmid>
    </source>
</reference>
<protein>
    <submittedName>
        <fullName evidence="1">Uncharacterized protein</fullName>
    </submittedName>
</protein>
<dbReference type="RefSeq" id="WP_013193303.1">
    <property type="nucleotide sequence ID" value="NC_014249.1"/>
</dbReference>
<gene>
    <name evidence="1" type="ordered locus">Aazo_5300</name>
</gene>
<dbReference type="AlphaFoldDB" id="D7E5N5"/>
<organism evidence="1 2">
    <name type="scientific">Nostoc azollae (strain 0708)</name>
    <name type="common">Anabaena azollae (strain 0708)</name>
    <dbReference type="NCBI Taxonomy" id="551115"/>
    <lineage>
        <taxon>Bacteria</taxon>
        <taxon>Bacillati</taxon>
        <taxon>Cyanobacteriota</taxon>
        <taxon>Cyanophyceae</taxon>
        <taxon>Nostocales</taxon>
        <taxon>Nostocaceae</taxon>
        <taxon>Trichormus</taxon>
    </lineage>
</organism>
<dbReference type="KEGG" id="naz:Aazo_5300"/>
<accession>D7E5N5</accession>